<accession>A0ABU2HQS0</accession>
<keyword evidence="1" id="KW-0812">Transmembrane</keyword>
<gene>
    <name evidence="2" type="ORF">RGQ15_07355</name>
</gene>
<dbReference type="EMBL" id="JAVQLW010000001">
    <property type="protein sequence ID" value="MDS9467388.1"/>
    <property type="molecule type" value="Genomic_DNA"/>
</dbReference>
<organism evidence="2 3">
    <name type="scientific">Paracoccus aurantius</name>
    <dbReference type="NCBI Taxonomy" id="3073814"/>
    <lineage>
        <taxon>Bacteria</taxon>
        <taxon>Pseudomonadati</taxon>
        <taxon>Pseudomonadota</taxon>
        <taxon>Alphaproteobacteria</taxon>
        <taxon>Rhodobacterales</taxon>
        <taxon>Paracoccaceae</taxon>
        <taxon>Paracoccus</taxon>
    </lineage>
</organism>
<sequence length="147" mass="15539">MTRGVRQAKGKVTGRLIRSRQWLFVALFLPFVVFATIPPGGMLVPDLRGKVTVILCGSSLPVEMVIGPDGALQPVAELAPAGQQDHEVKHPICGWVAHGQPVLASGDAAPPAPIARTQEADPAEDARVVIPPQAARHFLARAPPDLV</sequence>
<proteinExistence type="predicted"/>
<name>A0ABU2HQS0_9RHOB</name>
<evidence type="ECO:0000256" key="1">
    <source>
        <dbReference type="SAM" id="Phobius"/>
    </source>
</evidence>
<reference evidence="3" key="1">
    <citation type="submission" date="2023-07" db="EMBL/GenBank/DDBJ databases">
        <title>Paracoccus sp. MBLB3053 whole genome sequence.</title>
        <authorList>
            <person name="Hwang C.Y."/>
            <person name="Cho E.-S."/>
            <person name="Seo M.-J."/>
        </authorList>
    </citation>
    <scope>NUCLEOTIDE SEQUENCE [LARGE SCALE GENOMIC DNA]</scope>
    <source>
        <strain evidence="3">MBLB3053</strain>
    </source>
</reference>
<feature type="transmembrane region" description="Helical" evidence="1">
    <location>
        <begin position="21"/>
        <end position="44"/>
    </location>
</feature>
<keyword evidence="1" id="KW-1133">Transmembrane helix</keyword>
<evidence type="ECO:0000313" key="2">
    <source>
        <dbReference type="EMBL" id="MDS9467388.1"/>
    </source>
</evidence>
<keyword evidence="1" id="KW-0472">Membrane</keyword>
<keyword evidence="3" id="KW-1185">Reference proteome</keyword>
<evidence type="ECO:0008006" key="4">
    <source>
        <dbReference type="Google" id="ProtNLM"/>
    </source>
</evidence>
<evidence type="ECO:0000313" key="3">
    <source>
        <dbReference type="Proteomes" id="UP001269144"/>
    </source>
</evidence>
<comment type="caution">
    <text evidence="2">The sequence shown here is derived from an EMBL/GenBank/DDBJ whole genome shotgun (WGS) entry which is preliminary data.</text>
</comment>
<protein>
    <recommendedName>
        <fullName evidence="4">DUF2946 domain-containing protein</fullName>
    </recommendedName>
</protein>
<dbReference type="RefSeq" id="WP_311159564.1">
    <property type="nucleotide sequence ID" value="NZ_JAVQLW010000001.1"/>
</dbReference>
<dbReference type="Proteomes" id="UP001269144">
    <property type="component" value="Unassembled WGS sequence"/>
</dbReference>